<gene>
    <name evidence="1" type="ORF">PUN28_008568</name>
</gene>
<reference evidence="1 2" key="1">
    <citation type="submission" date="2023-03" db="EMBL/GenBank/DDBJ databases">
        <title>High recombination rates correlate with genetic variation in Cardiocondyla obscurior ants.</title>
        <authorList>
            <person name="Errbii M."/>
        </authorList>
    </citation>
    <scope>NUCLEOTIDE SEQUENCE [LARGE SCALE GENOMIC DNA]</scope>
    <source>
        <strain evidence="1">Alpha-2009</strain>
        <tissue evidence="1">Whole body</tissue>
    </source>
</reference>
<comment type="caution">
    <text evidence="1">The sequence shown here is derived from an EMBL/GenBank/DDBJ whole genome shotgun (WGS) entry which is preliminary data.</text>
</comment>
<organism evidence="1 2">
    <name type="scientific">Cardiocondyla obscurior</name>
    <dbReference type="NCBI Taxonomy" id="286306"/>
    <lineage>
        <taxon>Eukaryota</taxon>
        <taxon>Metazoa</taxon>
        <taxon>Ecdysozoa</taxon>
        <taxon>Arthropoda</taxon>
        <taxon>Hexapoda</taxon>
        <taxon>Insecta</taxon>
        <taxon>Pterygota</taxon>
        <taxon>Neoptera</taxon>
        <taxon>Endopterygota</taxon>
        <taxon>Hymenoptera</taxon>
        <taxon>Apocrita</taxon>
        <taxon>Aculeata</taxon>
        <taxon>Formicoidea</taxon>
        <taxon>Formicidae</taxon>
        <taxon>Myrmicinae</taxon>
        <taxon>Cardiocondyla</taxon>
    </lineage>
</organism>
<name>A0AAW2FY82_9HYME</name>
<accession>A0AAW2FY82</accession>
<keyword evidence="2" id="KW-1185">Reference proteome</keyword>
<evidence type="ECO:0000313" key="1">
    <source>
        <dbReference type="EMBL" id="KAL0120939.1"/>
    </source>
</evidence>
<dbReference type="EMBL" id="JADYXP020000007">
    <property type="protein sequence ID" value="KAL0120939.1"/>
    <property type="molecule type" value="Genomic_DNA"/>
</dbReference>
<dbReference type="AlphaFoldDB" id="A0AAW2FY82"/>
<dbReference type="Proteomes" id="UP001430953">
    <property type="component" value="Unassembled WGS sequence"/>
</dbReference>
<proteinExistence type="predicted"/>
<protein>
    <submittedName>
        <fullName evidence="1">Uncharacterized protein</fullName>
    </submittedName>
</protein>
<evidence type="ECO:0000313" key="2">
    <source>
        <dbReference type="Proteomes" id="UP001430953"/>
    </source>
</evidence>
<sequence length="80" mass="9236">MVVVRDASFDLDDRVSWRSHERSIPKDMYRIPPSYAKLSQTSATLARPLYRNKISAAKKPVLFNTVTKWYFNDLTTCPLG</sequence>